<dbReference type="SMART" id="SM00557">
    <property type="entry name" value="IG_FLMN"/>
    <property type="match status" value="8"/>
</dbReference>
<reference evidence="9" key="2">
    <citation type="submission" date="2025-08" db="UniProtKB">
        <authorList>
            <consortium name="RefSeq"/>
        </authorList>
    </citation>
    <scope>IDENTIFICATION</scope>
</reference>
<dbReference type="InterPro" id="IPR014756">
    <property type="entry name" value="Ig_E-set"/>
</dbReference>
<proteinExistence type="inferred from homology"/>
<dbReference type="PROSITE" id="PS50021">
    <property type="entry name" value="CH"/>
    <property type="match status" value="1"/>
</dbReference>
<evidence type="ECO:0000256" key="4">
    <source>
        <dbReference type="SAM" id="Coils"/>
    </source>
</evidence>
<reference evidence="8" key="1">
    <citation type="submission" date="2025-05" db="UniProtKB">
        <authorList>
            <consortium name="RefSeq"/>
        </authorList>
    </citation>
    <scope>NUCLEOTIDE SEQUENCE [LARGE SCALE GENOMIC DNA]</scope>
</reference>
<dbReference type="InterPro" id="IPR001715">
    <property type="entry name" value="CH_dom"/>
</dbReference>
<dbReference type="CDD" id="cd21184">
    <property type="entry name" value="CH_FLN-like_rpt2"/>
    <property type="match status" value="1"/>
</dbReference>
<dbReference type="SUPFAM" id="SSF81296">
    <property type="entry name" value="E set domains"/>
    <property type="match status" value="8"/>
</dbReference>
<feature type="repeat" description="Filamin" evidence="3">
    <location>
        <begin position="602"/>
        <end position="697"/>
    </location>
</feature>
<feature type="repeat" description="Filamin" evidence="3">
    <location>
        <begin position="808"/>
        <end position="902"/>
    </location>
</feature>
<keyword evidence="8" id="KW-1185">Reference proteome</keyword>
<accession>A0ABM4B5X4</accession>
<feature type="repeat" description="Filamin" evidence="3">
    <location>
        <begin position="714"/>
        <end position="807"/>
    </location>
</feature>
<sequence length="1032" mass="114721">MILGLIWQLILRYQISGTEDKSIKIALKKLLLVWLQHVIPEQNITNLTNDWNNGIALCNLINVLHPGSFPEYNHLRQEDAFSNACRGMKLAEDMFNIPQIISAENMINKNVDELSMITYLSYFTKDNGIGVLWTLNLVNKWNSSIGVKNFNKDWNDGSAIRNLINTFQPNLVPEPISIDNEENCKIAMAIAEKIFLIPQIISPTEMANPKIPELAIMAYVVQFTKVKPIIIPSTKFSLSGAGIVEPKVGAINEFYIRCSDDTLEMDGLEVEIIGPNLVPINFKYDINNPLLRTYKYNAEEQGIYRISVMYQGNHVPQSPVITIAKQDLEIVKVRGEGLSGGHLHSPVIFIVDVGAANSQVEVNIEGPDGKPVKNVVKNNEDGTYTVKYTPLVEGIHLIDLTVNKQKLPGGPIKTMITDLGSVTVTTKQYEIDRQLYAELHERIGIAVDTSSSGVGTLTAETKGPNKKPVETDIENDGNDSYTVSFTPNIVGEYYTNVYWNGKNIQGCPFVVWVSDCTKVKTCGEPLKYTNIHEETFFNITTFGAGPGNLTGYIEKEGFQIPLNISMKDINTYACSFRANEVGEHNVCIYYNNVSIHGNPHKVNVCNPKKVVVVKGTDSNVLLLNQPHSLEIELGVGAGFGELSCSVIGPVGEIPSSIKELTYNRREIRFVPVIPGSYEVKVFYCQRLITGSPYTFKVYPIVPEHLLNEKEENQNSKVDPSKVTISTSFLEAIVDEPSRLTVNPKYAGPGHLSATFQGENNTNIVVGIRDNNNGTYEVTYTPPSSGKYVLNLYWDDQHIPGSPFNVVARKKEEEEKFILKGNGIREGTAGQPVLFTLDGRRAGHGKLSCKCRAPSGKMTYVLISDNKDGTYTVDLNATEPGLHTVEVEWDNRPITGSPFLVRIMQATDAKKVKARGPGLESGILANFQGNFKVDSKGAGPGTLKIRIHGPKGAFKVEMFRESDHDRLVTVRYNPTERGIYTANVFWSDEHITGSPFEIFVAENEKELRLWKENKEHVQKQADAKKQQNLLTTG</sequence>
<evidence type="ECO:0000256" key="2">
    <source>
        <dbReference type="ARBA" id="ARBA00022737"/>
    </source>
</evidence>
<evidence type="ECO:0000256" key="5">
    <source>
        <dbReference type="SAM" id="MobiDB-lite"/>
    </source>
</evidence>
<dbReference type="InterPro" id="IPR017868">
    <property type="entry name" value="Filamin/ABP280_repeat-like"/>
</dbReference>
<feature type="region of interest" description="Disordered" evidence="5">
    <location>
        <begin position="454"/>
        <end position="475"/>
    </location>
</feature>
<organism evidence="8 9">
    <name type="scientific">Hydra vulgaris</name>
    <name type="common">Hydra</name>
    <name type="synonym">Hydra attenuata</name>
    <dbReference type="NCBI Taxonomy" id="6087"/>
    <lineage>
        <taxon>Eukaryota</taxon>
        <taxon>Metazoa</taxon>
        <taxon>Cnidaria</taxon>
        <taxon>Hydrozoa</taxon>
        <taxon>Hydroidolina</taxon>
        <taxon>Anthoathecata</taxon>
        <taxon>Aplanulata</taxon>
        <taxon>Hydridae</taxon>
        <taxon>Hydra</taxon>
    </lineage>
</organism>
<dbReference type="Pfam" id="PF00307">
    <property type="entry name" value="CH"/>
    <property type="match status" value="2"/>
</dbReference>
<feature type="repeat" description="Filamin" evidence="3">
    <location>
        <begin position="228"/>
        <end position="324"/>
    </location>
</feature>
<feature type="coiled-coil region" evidence="4">
    <location>
        <begin position="999"/>
        <end position="1026"/>
    </location>
</feature>
<evidence type="ECO:0000256" key="1">
    <source>
        <dbReference type="ARBA" id="ARBA00009238"/>
    </source>
</evidence>
<feature type="repeat" description="Filamin" evidence="3">
    <location>
        <begin position="323"/>
        <end position="416"/>
    </location>
</feature>
<feature type="signal peptide" evidence="6">
    <location>
        <begin position="1"/>
        <end position="17"/>
    </location>
</feature>
<evidence type="ECO:0000313" key="8">
    <source>
        <dbReference type="Proteomes" id="UP001652625"/>
    </source>
</evidence>
<dbReference type="RefSeq" id="XP_065644244.1">
    <property type="nucleotide sequence ID" value="XM_065788172.1"/>
</dbReference>
<keyword evidence="2" id="KW-0677">Repeat</keyword>
<dbReference type="Gene3D" id="1.10.418.10">
    <property type="entry name" value="Calponin-like domain"/>
    <property type="match status" value="2"/>
</dbReference>
<feature type="repeat" description="Filamin" evidence="3">
    <location>
        <begin position="414"/>
        <end position="513"/>
    </location>
</feature>
<feature type="repeat" description="Filamin" evidence="3">
    <location>
        <begin position="511"/>
        <end position="604"/>
    </location>
</feature>
<dbReference type="Proteomes" id="UP001652625">
    <property type="component" value="Chromosome 01"/>
</dbReference>
<dbReference type="SUPFAM" id="SSF47576">
    <property type="entry name" value="Calponin-homology domain, CH-domain"/>
    <property type="match status" value="2"/>
</dbReference>
<dbReference type="GeneID" id="100204838"/>
<dbReference type="InterPro" id="IPR001298">
    <property type="entry name" value="Filamin/ABP280_rpt"/>
</dbReference>
<dbReference type="InterPro" id="IPR036872">
    <property type="entry name" value="CH_dom_sf"/>
</dbReference>
<dbReference type="PANTHER" id="PTHR38537:SF8">
    <property type="entry name" value="FILAMIN-A"/>
    <property type="match status" value="1"/>
</dbReference>
<keyword evidence="6" id="KW-0732">Signal</keyword>
<comment type="similarity">
    <text evidence="1">Belongs to the filamin family.</text>
</comment>
<evidence type="ECO:0000259" key="7">
    <source>
        <dbReference type="PROSITE" id="PS50021"/>
    </source>
</evidence>
<evidence type="ECO:0000313" key="9">
    <source>
        <dbReference type="RefSeq" id="XP_065644244.1"/>
    </source>
</evidence>
<feature type="repeat" description="Filamin" evidence="3">
    <location>
        <begin position="903"/>
        <end position="999"/>
    </location>
</feature>
<gene>
    <name evidence="9" type="primary">LOC100204838</name>
</gene>
<dbReference type="Pfam" id="PF00630">
    <property type="entry name" value="Filamin"/>
    <property type="match status" value="7"/>
</dbReference>
<dbReference type="InterPro" id="IPR044801">
    <property type="entry name" value="Filamin"/>
</dbReference>
<keyword evidence="4" id="KW-0175">Coiled coil</keyword>
<feature type="domain" description="Calponin-homology (CH)" evidence="7">
    <location>
        <begin position="25"/>
        <end position="128"/>
    </location>
</feature>
<dbReference type="SMART" id="SM00033">
    <property type="entry name" value="CH"/>
    <property type="match status" value="2"/>
</dbReference>
<feature type="chain" id="PRO_5045074858" evidence="6">
    <location>
        <begin position="18"/>
        <end position="1032"/>
    </location>
</feature>
<evidence type="ECO:0000256" key="6">
    <source>
        <dbReference type="SAM" id="SignalP"/>
    </source>
</evidence>
<evidence type="ECO:0000256" key="3">
    <source>
        <dbReference type="PROSITE-ProRule" id="PRU00087"/>
    </source>
</evidence>
<dbReference type="PROSITE" id="PS50194">
    <property type="entry name" value="FILAMIN_REPEAT"/>
    <property type="match status" value="8"/>
</dbReference>
<dbReference type="PANTHER" id="PTHR38537">
    <property type="entry name" value="JITTERBUG, ISOFORM N"/>
    <property type="match status" value="1"/>
</dbReference>
<dbReference type="InterPro" id="IPR013783">
    <property type="entry name" value="Ig-like_fold"/>
</dbReference>
<name>A0ABM4B5X4_HYDVU</name>
<dbReference type="Gene3D" id="2.60.40.10">
    <property type="entry name" value="Immunoglobulins"/>
    <property type="match status" value="8"/>
</dbReference>
<protein>
    <submittedName>
        <fullName evidence="9">Filamin-C isoform X2</fullName>
    </submittedName>
</protein>